<dbReference type="SUPFAM" id="SSF52540">
    <property type="entry name" value="P-loop containing nucleoside triphosphate hydrolases"/>
    <property type="match status" value="1"/>
</dbReference>
<proteinExistence type="predicted"/>
<evidence type="ECO:0000256" key="1">
    <source>
        <dbReference type="ARBA" id="ARBA00022741"/>
    </source>
</evidence>
<evidence type="ECO:0000256" key="4">
    <source>
        <dbReference type="SAM" id="Phobius"/>
    </source>
</evidence>
<dbReference type="EMBL" id="DVFZ01000024">
    <property type="protein sequence ID" value="HIQ81905.1"/>
    <property type="molecule type" value="Genomic_DNA"/>
</dbReference>
<keyword evidence="4" id="KW-0812">Transmembrane</keyword>
<dbReference type="GO" id="GO:0030983">
    <property type="term" value="F:mismatched DNA binding"/>
    <property type="evidence" value="ECO:0007669"/>
    <property type="project" value="InterPro"/>
</dbReference>
<keyword evidence="3" id="KW-0238">DNA-binding</keyword>
<keyword evidence="4" id="KW-0472">Membrane</keyword>
<feature type="domain" description="DNA mismatch repair proteins mutS family" evidence="5">
    <location>
        <begin position="359"/>
        <end position="543"/>
    </location>
</feature>
<dbReference type="InterPro" id="IPR000432">
    <property type="entry name" value="DNA_mismatch_repair_MutS_C"/>
</dbReference>
<evidence type="ECO:0000256" key="2">
    <source>
        <dbReference type="ARBA" id="ARBA00022840"/>
    </source>
</evidence>
<dbReference type="PANTHER" id="PTHR11361:SF152">
    <property type="entry name" value="DNA MISMATCH REPAIR PROTEIN"/>
    <property type="match status" value="1"/>
</dbReference>
<keyword evidence="2" id="KW-0067">ATP-binding</keyword>
<dbReference type="AlphaFoldDB" id="A0A9D1CWW2"/>
<evidence type="ECO:0000256" key="3">
    <source>
        <dbReference type="ARBA" id="ARBA00023125"/>
    </source>
</evidence>
<comment type="caution">
    <text evidence="6">The sequence shown here is derived from an EMBL/GenBank/DDBJ whole genome shotgun (WGS) entry which is preliminary data.</text>
</comment>
<keyword evidence="1" id="KW-0547">Nucleotide-binding</keyword>
<dbReference type="InterPro" id="IPR027417">
    <property type="entry name" value="P-loop_NTPase"/>
</dbReference>
<evidence type="ECO:0000259" key="5">
    <source>
        <dbReference type="SMART" id="SM00534"/>
    </source>
</evidence>
<feature type="transmembrane region" description="Helical" evidence="4">
    <location>
        <begin position="166"/>
        <end position="199"/>
    </location>
</feature>
<protein>
    <recommendedName>
        <fullName evidence="5">DNA mismatch repair proteins mutS family domain-containing protein</fullName>
    </recommendedName>
</protein>
<sequence length="559" mass="61054">METAIIAFVALAALLMAAILVPPARRERVREGLRAAWGRTDGGRTLDEELVRDEAAGWRDIAATVAPEDTVDDVTWEDLDMDAVFCRVDRSTSVVGSEALYAMLRQTGVDAETLARRMALAEALCTDEEARLDVQQAALMIGRRHFHGALDFLRNAQADFPGPGYMLLAAVPVLCLLAGLFYPPLFLGIVFSFCVNLIVHYRAEVVWARQINAVTHISTVLAAANRLARSGAAAIAPEVQGLRALCAKLRGLRAFSRLCGETDDGRGDPLSLIREYLKIAFLVNLVGLRRAGVEIARHASEVRRLYAHVGELDALVGVAALRACGQVCFPAFEAERGVRFAALVHPLVENAVPNDGAWTRNTLVTGSNASGKSTFLKALAVNAILAQTIGVCFAQEFRIGRARVMSSMAVRDSVRGGESYFVAEIRSLKRILDAAEGKTPVLAFIDEILRGTNTIERIAASAAVLDALAGKNILVMAATHDIELTRMLASYQNIHFREWVDQGGVTFDYKLRPGPSRTRNALELLGQMGFDRQTVERAREMAARFERGQGWDVLEEKQI</sequence>
<dbReference type="GO" id="GO:0140664">
    <property type="term" value="F:ATP-dependent DNA damage sensor activity"/>
    <property type="evidence" value="ECO:0007669"/>
    <property type="project" value="InterPro"/>
</dbReference>
<dbReference type="GO" id="GO:0005829">
    <property type="term" value="C:cytosol"/>
    <property type="evidence" value="ECO:0007669"/>
    <property type="project" value="TreeGrafter"/>
</dbReference>
<keyword evidence="4" id="KW-1133">Transmembrane helix</keyword>
<dbReference type="Gene3D" id="3.40.50.300">
    <property type="entry name" value="P-loop containing nucleotide triphosphate hydrolases"/>
    <property type="match status" value="1"/>
</dbReference>
<dbReference type="GO" id="GO:0005524">
    <property type="term" value="F:ATP binding"/>
    <property type="evidence" value="ECO:0007669"/>
    <property type="project" value="UniProtKB-KW"/>
</dbReference>
<accession>A0A9D1CWW2</accession>
<reference evidence="6" key="2">
    <citation type="journal article" date="2021" name="PeerJ">
        <title>Extensive microbial diversity within the chicken gut microbiome revealed by metagenomics and culture.</title>
        <authorList>
            <person name="Gilroy R."/>
            <person name="Ravi A."/>
            <person name="Getino M."/>
            <person name="Pursley I."/>
            <person name="Horton D.L."/>
            <person name="Alikhan N.F."/>
            <person name="Baker D."/>
            <person name="Gharbi K."/>
            <person name="Hall N."/>
            <person name="Watson M."/>
            <person name="Adriaenssens E.M."/>
            <person name="Foster-Nyarko E."/>
            <person name="Jarju S."/>
            <person name="Secka A."/>
            <person name="Antonio M."/>
            <person name="Oren A."/>
            <person name="Chaudhuri R.R."/>
            <person name="La Ragione R."/>
            <person name="Hildebrand F."/>
            <person name="Pallen M.J."/>
        </authorList>
    </citation>
    <scope>NUCLEOTIDE SEQUENCE</scope>
    <source>
        <strain evidence="6">ChiSjej6B24-2974</strain>
    </source>
</reference>
<dbReference type="SMART" id="SM00534">
    <property type="entry name" value="MUTSac"/>
    <property type="match status" value="1"/>
</dbReference>
<dbReference type="GO" id="GO:0006298">
    <property type="term" value="P:mismatch repair"/>
    <property type="evidence" value="ECO:0007669"/>
    <property type="project" value="InterPro"/>
</dbReference>
<gene>
    <name evidence="6" type="ORF">IAA52_02255</name>
</gene>
<dbReference type="InterPro" id="IPR045076">
    <property type="entry name" value="MutS"/>
</dbReference>
<dbReference type="Pfam" id="PF00488">
    <property type="entry name" value="MutS_V"/>
    <property type="match status" value="1"/>
</dbReference>
<dbReference type="Proteomes" id="UP000824260">
    <property type="component" value="Unassembled WGS sequence"/>
</dbReference>
<evidence type="ECO:0000313" key="7">
    <source>
        <dbReference type="Proteomes" id="UP000824260"/>
    </source>
</evidence>
<dbReference type="PANTHER" id="PTHR11361">
    <property type="entry name" value="DNA MISMATCH REPAIR PROTEIN MUTS FAMILY MEMBER"/>
    <property type="match status" value="1"/>
</dbReference>
<name>A0A9D1CWW2_9FIRM</name>
<reference evidence="6" key="1">
    <citation type="submission" date="2020-10" db="EMBL/GenBank/DDBJ databases">
        <authorList>
            <person name="Gilroy R."/>
        </authorList>
    </citation>
    <scope>NUCLEOTIDE SEQUENCE</scope>
    <source>
        <strain evidence="6">ChiSjej6B24-2974</strain>
    </source>
</reference>
<evidence type="ECO:0000313" key="6">
    <source>
        <dbReference type="EMBL" id="HIQ81905.1"/>
    </source>
</evidence>
<organism evidence="6 7">
    <name type="scientific">Candidatus Pullichristensenella stercorigallinarum</name>
    <dbReference type="NCBI Taxonomy" id="2840909"/>
    <lineage>
        <taxon>Bacteria</taxon>
        <taxon>Bacillati</taxon>
        <taxon>Bacillota</taxon>
        <taxon>Clostridia</taxon>
        <taxon>Candidatus Pullichristensenella</taxon>
    </lineage>
</organism>